<dbReference type="GO" id="GO:0051560">
    <property type="term" value="P:mitochondrial calcium ion homeostasis"/>
    <property type="evidence" value="ECO:0007669"/>
    <property type="project" value="TreeGrafter"/>
</dbReference>
<dbReference type="RefSeq" id="XP_030370939.1">
    <property type="nucleotide sequence ID" value="XM_030515079.1"/>
</dbReference>
<feature type="transmembrane region" description="Helical" evidence="14">
    <location>
        <begin position="36"/>
        <end position="58"/>
    </location>
</feature>
<evidence type="ECO:0000256" key="8">
    <source>
        <dbReference type="ARBA" id="ARBA00022837"/>
    </source>
</evidence>
<sequence>MCRRMPNLLYYTRLINAVLVCKWNNHRTCRLRHRKLAFSFVPCPCLSALNVCAILALANIRWRKWMRSVHCTSVDEKEVATKRKDTYDTLRRILAFLYERIVVRNSPKAEPCEANSERYKGHRATFRDITIQEYENRLRSYSMPDKIFRYFATIKMKNEAGRWEIFMTPRDFLRAITPGLRQPENLGLDRFRKVDQSHINQLPLLPKDSIFYKFRSDGLLTFGDYVFLVMLMSISERYFEIGFRLFDRDGDGDLTKEDLRFMTESVGNGDGVLTNHNLSRYFFGQNHNQTCSIEKFQQFQQQVHEEVHKMEFNMLAKKTGANNKKAIGEVAFAKMLLSYARMPIAEKTEILKRIQKKFTKNSQGISLTEFLMFFKFVKDMAAIDTALTFYYLSGANISRSTLRQVSHVVVGVSLSDHLIDVIYTVFDTDNNGILSRSEFISVLRDRSSGRIKKNKSIGLAQMLSILYRCAVDTSPI</sequence>
<keyword evidence="5" id="KW-0479">Metal-binding</keyword>
<organism evidence="16 17">
    <name type="scientific">Drosophila lebanonensis</name>
    <name type="common">Fruit fly</name>
    <name type="synonym">Scaptodrosophila lebanonensis</name>
    <dbReference type="NCBI Taxonomy" id="7225"/>
    <lineage>
        <taxon>Eukaryota</taxon>
        <taxon>Metazoa</taxon>
        <taxon>Ecdysozoa</taxon>
        <taxon>Arthropoda</taxon>
        <taxon>Hexapoda</taxon>
        <taxon>Insecta</taxon>
        <taxon>Pterygota</taxon>
        <taxon>Neoptera</taxon>
        <taxon>Endopterygota</taxon>
        <taxon>Diptera</taxon>
        <taxon>Brachycera</taxon>
        <taxon>Muscomorpha</taxon>
        <taxon>Ephydroidea</taxon>
        <taxon>Drosophilidae</taxon>
        <taxon>Scaptodrosophila</taxon>
    </lineage>
</organism>
<evidence type="ECO:0000256" key="6">
    <source>
        <dbReference type="ARBA" id="ARBA00022737"/>
    </source>
</evidence>
<evidence type="ECO:0000256" key="2">
    <source>
        <dbReference type="ARBA" id="ARBA00004569"/>
    </source>
</evidence>
<dbReference type="GO" id="GO:1990246">
    <property type="term" value="C:uniplex complex"/>
    <property type="evidence" value="ECO:0007669"/>
    <property type="project" value="TreeGrafter"/>
</dbReference>
<keyword evidence="14" id="KW-0812">Transmembrane</keyword>
<dbReference type="Gene3D" id="1.10.238.10">
    <property type="entry name" value="EF-hand"/>
    <property type="match status" value="2"/>
</dbReference>
<comment type="similarity">
    <text evidence="13">Belongs to the MICU1 family. MICU1 subfamily.</text>
</comment>
<dbReference type="PANTHER" id="PTHR12294:SF1">
    <property type="entry name" value="CALCIUM UPTAKE PROTEIN 1, MITOCHONDRIAL"/>
    <property type="match status" value="1"/>
</dbReference>
<dbReference type="PROSITE" id="PS50222">
    <property type="entry name" value="EF_HAND_2"/>
    <property type="match status" value="2"/>
</dbReference>
<feature type="domain" description="EF-hand" evidence="15">
    <location>
        <begin position="414"/>
        <end position="449"/>
    </location>
</feature>
<evidence type="ECO:0000256" key="11">
    <source>
        <dbReference type="ARBA" id="ARBA00023128"/>
    </source>
</evidence>
<keyword evidence="9" id="KW-0809">Transit peptide</keyword>
<dbReference type="InterPro" id="IPR002048">
    <property type="entry name" value="EF_hand_dom"/>
</dbReference>
<dbReference type="Pfam" id="PF13833">
    <property type="entry name" value="EF-hand_8"/>
    <property type="match status" value="2"/>
</dbReference>
<evidence type="ECO:0000256" key="5">
    <source>
        <dbReference type="ARBA" id="ARBA00022723"/>
    </source>
</evidence>
<dbReference type="GeneID" id="115621427"/>
<evidence type="ECO:0000256" key="14">
    <source>
        <dbReference type="SAM" id="Phobius"/>
    </source>
</evidence>
<keyword evidence="6" id="KW-0677">Repeat</keyword>
<name>A0A6J2T4J8_DROLE</name>
<gene>
    <name evidence="17" type="primary">LOC115621427</name>
</gene>
<dbReference type="AlphaFoldDB" id="A0A6J2T4J8"/>
<protein>
    <submittedName>
        <fullName evidence="17">Calcium uptake protein 1 homolog, mitochondrial</fullName>
    </submittedName>
</protein>
<feature type="domain" description="EF-hand" evidence="15">
    <location>
        <begin position="234"/>
        <end position="269"/>
    </location>
</feature>
<evidence type="ECO:0000256" key="13">
    <source>
        <dbReference type="ARBA" id="ARBA00038333"/>
    </source>
</evidence>
<proteinExistence type="inferred from homology"/>
<keyword evidence="4" id="KW-0109">Calcium transport</keyword>
<evidence type="ECO:0000313" key="16">
    <source>
        <dbReference type="Proteomes" id="UP000504634"/>
    </source>
</evidence>
<dbReference type="Proteomes" id="UP000504634">
    <property type="component" value="Unplaced"/>
</dbReference>
<evidence type="ECO:0000256" key="3">
    <source>
        <dbReference type="ARBA" id="ARBA00022448"/>
    </source>
</evidence>
<keyword evidence="10" id="KW-0406">Ion transport</keyword>
<keyword evidence="8" id="KW-0106">Calcium</keyword>
<dbReference type="OrthoDB" id="10056860at2759"/>
<keyword evidence="3" id="KW-0813">Transport</keyword>
<dbReference type="GO" id="GO:0005758">
    <property type="term" value="C:mitochondrial intermembrane space"/>
    <property type="evidence" value="ECO:0007669"/>
    <property type="project" value="UniProtKB-SubCell"/>
</dbReference>
<dbReference type="InterPro" id="IPR018247">
    <property type="entry name" value="EF_Hand_1_Ca_BS"/>
</dbReference>
<dbReference type="GO" id="GO:0036444">
    <property type="term" value="P:calcium import into the mitochondrion"/>
    <property type="evidence" value="ECO:0007669"/>
    <property type="project" value="UniProtKB-ARBA"/>
</dbReference>
<dbReference type="CDD" id="cd15900">
    <property type="entry name" value="EFh_MICU"/>
    <property type="match status" value="1"/>
</dbReference>
<dbReference type="InterPro" id="IPR011992">
    <property type="entry name" value="EF-hand-dom_pair"/>
</dbReference>
<evidence type="ECO:0000256" key="10">
    <source>
        <dbReference type="ARBA" id="ARBA00023065"/>
    </source>
</evidence>
<evidence type="ECO:0000259" key="15">
    <source>
        <dbReference type="PROSITE" id="PS50222"/>
    </source>
</evidence>
<evidence type="ECO:0000256" key="9">
    <source>
        <dbReference type="ARBA" id="ARBA00022946"/>
    </source>
</evidence>
<evidence type="ECO:0000256" key="1">
    <source>
        <dbReference type="ARBA" id="ARBA00004273"/>
    </source>
</evidence>
<dbReference type="SUPFAM" id="SSF47473">
    <property type="entry name" value="EF-hand"/>
    <property type="match status" value="2"/>
</dbReference>
<keyword evidence="12 14" id="KW-0472">Membrane</keyword>
<evidence type="ECO:0000256" key="4">
    <source>
        <dbReference type="ARBA" id="ARBA00022568"/>
    </source>
</evidence>
<keyword evidence="16" id="KW-1185">Reference proteome</keyword>
<evidence type="ECO:0000256" key="7">
    <source>
        <dbReference type="ARBA" id="ARBA00022792"/>
    </source>
</evidence>
<dbReference type="InterPro" id="IPR039800">
    <property type="entry name" value="MICU1/2/3"/>
</dbReference>
<dbReference type="PROSITE" id="PS00018">
    <property type="entry name" value="EF_HAND_1"/>
    <property type="match status" value="2"/>
</dbReference>
<dbReference type="GO" id="GO:0005509">
    <property type="term" value="F:calcium ion binding"/>
    <property type="evidence" value="ECO:0007669"/>
    <property type="project" value="InterPro"/>
</dbReference>
<accession>A0A6J2T4J8</accession>
<reference evidence="17" key="1">
    <citation type="submission" date="2025-08" db="UniProtKB">
        <authorList>
            <consortium name="RefSeq"/>
        </authorList>
    </citation>
    <scope>IDENTIFICATION</scope>
    <source>
        <strain evidence="17">11010-0011.00</strain>
        <tissue evidence="17">Whole body</tissue>
    </source>
</reference>
<keyword evidence="7" id="KW-0999">Mitochondrion inner membrane</keyword>
<evidence type="ECO:0000256" key="12">
    <source>
        <dbReference type="ARBA" id="ARBA00023136"/>
    </source>
</evidence>
<dbReference type="PANTHER" id="PTHR12294">
    <property type="entry name" value="EF HAND DOMAIN FAMILY A1,A2-RELATED"/>
    <property type="match status" value="1"/>
</dbReference>
<keyword evidence="14" id="KW-1133">Transmembrane helix</keyword>
<keyword evidence="11" id="KW-0496">Mitochondrion</keyword>
<evidence type="ECO:0000313" key="17">
    <source>
        <dbReference type="RefSeq" id="XP_030370939.1"/>
    </source>
</evidence>
<comment type="subcellular location">
    <subcellularLocation>
        <location evidence="1">Mitochondrion inner membrane</location>
    </subcellularLocation>
    <subcellularLocation>
        <location evidence="2">Mitochondrion intermembrane space</location>
    </subcellularLocation>
</comment>